<keyword evidence="3" id="KW-1185">Reference proteome</keyword>
<reference evidence="2" key="1">
    <citation type="journal article" date="2023" name="Mol. Phylogenet. Evol.">
        <title>Genome-scale phylogeny and comparative genomics of the fungal order Sordariales.</title>
        <authorList>
            <person name="Hensen N."/>
            <person name="Bonometti L."/>
            <person name="Westerberg I."/>
            <person name="Brannstrom I.O."/>
            <person name="Guillou S."/>
            <person name="Cros-Aarteil S."/>
            <person name="Calhoun S."/>
            <person name="Haridas S."/>
            <person name="Kuo A."/>
            <person name="Mondo S."/>
            <person name="Pangilinan J."/>
            <person name="Riley R."/>
            <person name="LaButti K."/>
            <person name="Andreopoulos B."/>
            <person name="Lipzen A."/>
            <person name="Chen C."/>
            <person name="Yan M."/>
            <person name="Daum C."/>
            <person name="Ng V."/>
            <person name="Clum A."/>
            <person name="Steindorff A."/>
            <person name="Ohm R.A."/>
            <person name="Martin F."/>
            <person name="Silar P."/>
            <person name="Natvig D.O."/>
            <person name="Lalanne C."/>
            <person name="Gautier V."/>
            <person name="Ament-Velasquez S.L."/>
            <person name="Kruys A."/>
            <person name="Hutchinson M.I."/>
            <person name="Powell A.J."/>
            <person name="Barry K."/>
            <person name="Miller A.N."/>
            <person name="Grigoriev I.V."/>
            <person name="Debuchy R."/>
            <person name="Gladieux P."/>
            <person name="Hiltunen Thoren M."/>
            <person name="Johannesson H."/>
        </authorList>
    </citation>
    <scope>NUCLEOTIDE SEQUENCE</scope>
    <source>
        <strain evidence="2">CBS 892.96</strain>
    </source>
</reference>
<protein>
    <submittedName>
        <fullName evidence="2">Uncharacterized protein</fullName>
    </submittedName>
</protein>
<reference evidence="2" key="2">
    <citation type="submission" date="2023-05" db="EMBL/GenBank/DDBJ databases">
        <authorList>
            <consortium name="Lawrence Berkeley National Laboratory"/>
            <person name="Steindorff A."/>
            <person name="Hensen N."/>
            <person name="Bonometti L."/>
            <person name="Westerberg I."/>
            <person name="Brannstrom I.O."/>
            <person name="Guillou S."/>
            <person name="Cros-Aarteil S."/>
            <person name="Calhoun S."/>
            <person name="Haridas S."/>
            <person name="Kuo A."/>
            <person name="Mondo S."/>
            <person name="Pangilinan J."/>
            <person name="Riley R."/>
            <person name="Labutti K."/>
            <person name="Andreopoulos B."/>
            <person name="Lipzen A."/>
            <person name="Chen C."/>
            <person name="Yanf M."/>
            <person name="Daum C."/>
            <person name="Ng V."/>
            <person name="Clum A."/>
            <person name="Ohm R."/>
            <person name="Martin F."/>
            <person name="Silar P."/>
            <person name="Natvig D."/>
            <person name="Lalanne C."/>
            <person name="Gautier V."/>
            <person name="Ament-Velasquez S.L."/>
            <person name="Kruys A."/>
            <person name="Hutchinson M.I."/>
            <person name="Powell A.J."/>
            <person name="Barry K."/>
            <person name="Miller A.N."/>
            <person name="Grigoriev I.V."/>
            <person name="Debuchy R."/>
            <person name="Gladieux P."/>
            <person name="Thoren M.H."/>
            <person name="Johannesson H."/>
        </authorList>
    </citation>
    <scope>NUCLEOTIDE SEQUENCE</scope>
    <source>
        <strain evidence="2">CBS 892.96</strain>
    </source>
</reference>
<sequence>MSITWHHFIYKDPIMESHSTFPKFSFPRLRKRHSPKTMSRFSTTTETISQPSTLTKKPEPTEQPDIVIYRVRLSSTNKNRSAQNMSIKVTQDVTTIGQFKEMIAKEFGISAVKIRDDLRDEEIVTERLDIKTVPSPMIAYEETFSGPPTMRSTFDFSVEGNKIDGSAENQFNIAAREMSEFVGLPGPIDVKAAIKQNHAAAGKQYNVTLAPSQTDPVVLALLMGAKEVPRHGAQGV</sequence>
<dbReference type="EMBL" id="MU866107">
    <property type="protein sequence ID" value="KAK4179927.1"/>
    <property type="molecule type" value="Genomic_DNA"/>
</dbReference>
<evidence type="ECO:0000256" key="1">
    <source>
        <dbReference type="SAM" id="MobiDB-lite"/>
    </source>
</evidence>
<feature type="region of interest" description="Disordered" evidence="1">
    <location>
        <begin position="35"/>
        <end position="61"/>
    </location>
</feature>
<feature type="compositionally biased region" description="Polar residues" evidence="1">
    <location>
        <begin position="36"/>
        <end position="55"/>
    </location>
</feature>
<organism evidence="2 3">
    <name type="scientific">Triangularia setosa</name>
    <dbReference type="NCBI Taxonomy" id="2587417"/>
    <lineage>
        <taxon>Eukaryota</taxon>
        <taxon>Fungi</taxon>
        <taxon>Dikarya</taxon>
        <taxon>Ascomycota</taxon>
        <taxon>Pezizomycotina</taxon>
        <taxon>Sordariomycetes</taxon>
        <taxon>Sordariomycetidae</taxon>
        <taxon>Sordariales</taxon>
        <taxon>Podosporaceae</taxon>
        <taxon>Triangularia</taxon>
    </lineage>
</organism>
<evidence type="ECO:0000313" key="2">
    <source>
        <dbReference type="EMBL" id="KAK4179927.1"/>
    </source>
</evidence>
<proteinExistence type="predicted"/>
<dbReference type="Proteomes" id="UP001302321">
    <property type="component" value="Unassembled WGS sequence"/>
</dbReference>
<name>A0AAN6WGY0_9PEZI</name>
<comment type="caution">
    <text evidence="2">The sequence shown here is derived from an EMBL/GenBank/DDBJ whole genome shotgun (WGS) entry which is preliminary data.</text>
</comment>
<dbReference type="AlphaFoldDB" id="A0AAN6WGY0"/>
<gene>
    <name evidence="2" type="ORF">QBC36DRAFT_321277</name>
</gene>
<accession>A0AAN6WGY0</accession>
<evidence type="ECO:0000313" key="3">
    <source>
        <dbReference type="Proteomes" id="UP001302321"/>
    </source>
</evidence>